<evidence type="ECO:0000313" key="2">
    <source>
        <dbReference type="EMBL" id="GLS22696.1"/>
    </source>
</evidence>
<keyword evidence="3" id="KW-1185">Reference proteome</keyword>
<comment type="caution">
    <text evidence="2">The sequence shown here is derived from an EMBL/GenBank/DDBJ whole genome shotgun (WGS) entry which is preliminary data.</text>
</comment>
<proteinExistence type="predicted"/>
<accession>A0ABQ6CQR0</accession>
<keyword evidence="1" id="KW-1133">Transmembrane helix</keyword>
<keyword evidence="1" id="KW-0812">Transmembrane</keyword>
<evidence type="ECO:0000256" key="1">
    <source>
        <dbReference type="SAM" id="Phobius"/>
    </source>
</evidence>
<sequence>MATSHPRLREVADFLAVMGEALARDFNHVVPLAAFAGIAFVMAGVPDLPALVTGLCIGCGMLAFLAVKPDKF</sequence>
<evidence type="ECO:0000313" key="3">
    <source>
        <dbReference type="Proteomes" id="UP001156882"/>
    </source>
</evidence>
<name>A0ABQ6CQR0_9HYPH</name>
<evidence type="ECO:0008006" key="4">
    <source>
        <dbReference type="Google" id="ProtNLM"/>
    </source>
</evidence>
<gene>
    <name evidence="2" type="ORF">GCM10007874_57160</name>
</gene>
<dbReference type="Proteomes" id="UP001156882">
    <property type="component" value="Unassembled WGS sequence"/>
</dbReference>
<feature type="transmembrane region" description="Helical" evidence="1">
    <location>
        <begin position="48"/>
        <end position="67"/>
    </location>
</feature>
<reference evidence="3" key="1">
    <citation type="journal article" date="2019" name="Int. J. Syst. Evol. Microbiol.">
        <title>The Global Catalogue of Microorganisms (GCM) 10K type strain sequencing project: providing services to taxonomists for standard genome sequencing and annotation.</title>
        <authorList>
            <consortium name="The Broad Institute Genomics Platform"/>
            <consortium name="The Broad Institute Genome Sequencing Center for Infectious Disease"/>
            <person name="Wu L."/>
            <person name="Ma J."/>
        </authorList>
    </citation>
    <scope>NUCLEOTIDE SEQUENCE [LARGE SCALE GENOMIC DNA]</scope>
    <source>
        <strain evidence="3">NBRC 101365</strain>
    </source>
</reference>
<feature type="transmembrane region" description="Helical" evidence="1">
    <location>
        <begin position="21"/>
        <end position="42"/>
    </location>
</feature>
<dbReference type="RefSeq" id="WP_284315657.1">
    <property type="nucleotide sequence ID" value="NZ_BSPC01000066.1"/>
</dbReference>
<protein>
    <recommendedName>
        <fullName evidence="4">DUF2892 domain-containing protein</fullName>
    </recommendedName>
</protein>
<organism evidence="2 3">
    <name type="scientific">Labrys miyagiensis</name>
    <dbReference type="NCBI Taxonomy" id="346912"/>
    <lineage>
        <taxon>Bacteria</taxon>
        <taxon>Pseudomonadati</taxon>
        <taxon>Pseudomonadota</taxon>
        <taxon>Alphaproteobacteria</taxon>
        <taxon>Hyphomicrobiales</taxon>
        <taxon>Xanthobacteraceae</taxon>
        <taxon>Labrys</taxon>
    </lineage>
</organism>
<keyword evidence="1" id="KW-0472">Membrane</keyword>
<dbReference type="EMBL" id="BSPC01000066">
    <property type="protein sequence ID" value="GLS22696.1"/>
    <property type="molecule type" value="Genomic_DNA"/>
</dbReference>